<keyword evidence="1" id="KW-0732">Signal</keyword>
<comment type="caution">
    <text evidence="3">The sequence shown here is derived from an EMBL/GenBank/DDBJ whole genome shotgun (WGS) entry which is preliminary data.</text>
</comment>
<feature type="signal peptide" evidence="1">
    <location>
        <begin position="1"/>
        <end position="19"/>
    </location>
</feature>
<keyword evidence="4" id="KW-1185">Reference proteome</keyword>
<dbReference type="Proteomes" id="UP000735302">
    <property type="component" value="Unassembled WGS sequence"/>
</dbReference>
<gene>
    <name evidence="3" type="ORF">PoB_004635100</name>
</gene>
<dbReference type="CDD" id="cd00037">
    <property type="entry name" value="CLECT"/>
    <property type="match status" value="1"/>
</dbReference>
<organism evidence="3 4">
    <name type="scientific">Plakobranchus ocellatus</name>
    <dbReference type="NCBI Taxonomy" id="259542"/>
    <lineage>
        <taxon>Eukaryota</taxon>
        <taxon>Metazoa</taxon>
        <taxon>Spiralia</taxon>
        <taxon>Lophotrochozoa</taxon>
        <taxon>Mollusca</taxon>
        <taxon>Gastropoda</taxon>
        <taxon>Heterobranchia</taxon>
        <taxon>Euthyneura</taxon>
        <taxon>Panpulmonata</taxon>
        <taxon>Sacoglossa</taxon>
        <taxon>Placobranchoidea</taxon>
        <taxon>Plakobranchidae</taxon>
        <taxon>Plakobranchus</taxon>
    </lineage>
</organism>
<dbReference type="PANTHER" id="PTHR22801:SF63">
    <property type="entry name" value="C-TYPE LECTIN DOMAIN-CONTAINING PROTEIN"/>
    <property type="match status" value="1"/>
</dbReference>
<dbReference type="InterPro" id="IPR016186">
    <property type="entry name" value="C-type_lectin-like/link_sf"/>
</dbReference>
<dbReference type="InterPro" id="IPR050801">
    <property type="entry name" value="Ca-Dep_Lectins_ImmuneDev"/>
</dbReference>
<dbReference type="PROSITE" id="PS51257">
    <property type="entry name" value="PROKAR_LIPOPROTEIN"/>
    <property type="match status" value="1"/>
</dbReference>
<feature type="chain" id="PRO_5043741454" evidence="1">
    <location>
        <begin position="20"/>
        <end position="189"/>
    </location>
</feature>
<accession>A0AAV4BLH6</accession>
<reference evidence="3 4" key="1">
    <citation type="journal article" date="2021" name="Elife">
        <title>Chloroplast acquisition without the gene transfer in kleptoplastic sea slugs, Plakobranchus ocellatus.</title>
        <authorList>
            <person name="Maeda T."/>
            <person name="Takahashi S."/>
            <person name="Yoshida T."/>
            <person name="Shimamura S."/>
            <person name="Takaki Y."/>
            <person name="Nagai Y."/>
            <person name="Toyoda A."/>
            <person name="Suzuki Y."/>
            <person name="Arimoto A."/>
            <person name="Ishii H."/>
            <person name="Satoh N."/>
            <person name="Nishiyama T."/>
            <person name="Hasebe M."/>
            <person name="Maruyama T."/>
            <person name="Minagawa J."/>
            <person name="Obokata J."/>
            <person name="Shigenobu S."/>
        </authorList>
    </citation>
    <scope>NUCLEOTIDE SEQUENCE [LARGE SCALE GENOMIC DNA]</scope>
</reference>
<dbReference type="Gene3D" id="3.10.100.10">
    <property type="entry name" value="Mannose-Binding Protein A, subunit A"/>
    <property type="match status" value="1"/>
</dbReference>
<feature type="domain" description="C-type lectin" evidence="2">
    <location>
        <begin position="41"/>
        <end position="163"/>
    </location>
</feature>
<dbReference type="SMART" id="SM00034">
    <property type="entry name" value="CLECT"/>
    <property type="match status" value="1"/>
</dbReference>
<dbReference type="InterPro" id="IPR001304">
    <property type="entry name" value="C-type_lectin-like"/>
</dbReference>
<proteinExistence type="predicted"/>
<dbReference type="InterPro" id="IPR016187">
    <property type="entry name" value="CTDL_fold"/>
</dbReference>
<evidence type="ECO:0000313" key="3">
    <source>
        <dbReference type="EMBL" id="GFO19846.1"/>
    </source>
</evidence>
<dbReference type="Pfam" id="PF00059">
    <property type="entry name" value="Lectin_C"/>
    <property type="match status" value="1"/>
</dbReference>
<protein>
    <submittedName>
        <fullName evidence="3">Collectin-10</fullName>
    </submittedName>
</protein>
<dbReference type="PROSITE" id="PS50041">
    <property type="entry name" value="C_TYPE_LECTIN_2"/>
    <property type="match status" value="1"/>
</dbReference>
<evidence type="ECO:0000256" key="1">
    <source>
        <dbReference type="SAM" id="SignalP"/>
    </source>
</evidence>
<evidence type="ECO:0000259" key="2">
    <source>
        <dbReference type="PROSITE" id="PS50041"/>
    </source>
</evidence>
<dbReference type="AlphaFoldDB" id="A0AAV4BLH6"/>
<name>A0AAV4BLH6_9GAST</name>
<evidence type="ECO:0000313" key="4">
    <source>
        <dbReference type="Proteomes" id="UP000735302"/>
    </source>
</evidence>
<sequence length="189" mass="21838">MRLIVFAVFTASLASSCQAGEIEDTCPPDLVNTVREFLQVLDGVCYQFVNSSDAKVQFREAIKKCEDNGGSLAMPKTEKINDFLVEKLLSYGIQEEAFIGLDDIRDENEFRWHDGEKLKQSNFYENFGKGKGIYRKKGLFDPDVFNDCVTLNPVTNAWQDLDCGRSYWRVWTGWKKERLYICQYLPQEQ</sequence>
<dbReference type="PANTHER" id="PTHR22801">
    <property type="entry name" value="LITHOSTATHINE"/>
    <property type="match status" value="1"/>
</dbReference>
<dbReference type="SUPFAM" id="SSF56436">
    <property type="entry name" value="C-type lectin-like"/>
    <property type="match status" value="1"/>
</dbReference>
<dbReference type="EMBL" id="BLXT01005114">
    <property type="protein sequence ID" value="GFO19846.1"/>
    <property type="molecule type" value="Genomic_DNA"/>
</dbReference>